<evidence type="ECO:0000256" key="3">
    <source>
        <dbReference type="ARBA" id="ARBA00022448"/>
    </source>
</evidence>
<evidence type="ECO:0000256" key="10">
    <source>
        <dbReference type="ARBA" id="ARBA00022989"/>
    </source>
</evidence>
<keyword evidence="3 13" id="KW-0813">Transport</keyword>
<feature type="domain" description="K+ potassium transporter integral membrane" evidence="15">
    <location>
        <begin position="49"/>
        <end position="499"/>
    </location>
</feature>
<keyword evidence="12 13" id="KW-0472">Membrane</keyword>
<gene>
    <name evidence="13" type="primary">kup</name>
    <name evidence="17" type="ORF">NFI88_00215</name>
</gene>
<feature type="domain" description="K+ potassium transporter C-terminal" evidence="16">
    <location>
        <begin position="510"/>
        <end position="658"/>
    </location>
</feature>
<feature type="transmembrane region" description="Helical" evidence="13">
    <location>
        <begin position="459"/>
        <end position="476"/>
    </location>
</feature>
<evidence type="ECO:0000256" key="2">
    <source>
        <dbReference type="ARBA" id="ARBA00007019"/>
    </source>
</evidence>
<feature type="transmembrane region" description="Helical" evidence="13">
    <location>
        <begin position="137"/>
        <end position="159"/>
    </location>
</feature>
<feature type="transmembrane region" description="Helical" evidence="13">
    <location>
        <begin position="171"/>
        <end position="192"/>
    </location>
</feature>
<keyword evidence="6 13" id="KW-0633">Potassium transport</keyword>
<feature type="region of interest" description="Disordered" evidence="14">
    <location>
        <begin position="1"/>
        <end position="36"/>
    </location>
</feature>
<name>A0ABT1VTJ4_9PROT</name>
<feature type="transmembrane region" description="Helical" evidence="13">
    <location>
        <begin position="431"/>
        <end position="453"/>
    </location>
</feature>
<comment type="function">
    <text evidence="13">Transport of potassium into the cell. Likely operates as a K(+):H(+) symporter.</text>
</comment>
<keyword evidence="10 13" id="KW-1133">Transmembrane helix</keyword>
<dbReference type="RefSeq" id="WP_422918010.1">
    <property type="nucleotide sequence ID" value="NZ_JAMZEJ010000001.1"/>
</dbReference>
<evidence type="ECO:0000313" key="18">
    <source>
        <dbReference type="Proteomes" id="UP001524547"/>
    </source>
</evidence>
<feature type="transmembrane region" description="Helical" evidence="13">
    <location>
        <begin position="399"/>
        <end position="422"/>
    </location>
</feature>
<evidence type="ECO:0000259" key="15">
    <source>
        <dbReference type="Pfam" id="PF02705"/>
    </source>
</evidence>
<evidence type="ECO:0000256" key="12">
    <source>
        <dbReference type="ARBA" id="ARBA00023136"/>
    </source>
</evidence>
<evidence type="ECO:0000313" key="17">
    <source>
        <dbReference type="EMBL" id="MCQ8239262.1"/>
    </source>
</evidence>
<dbReference type="PANTHER" id="PTHR30540:SF79">
    <property type="entry name" value="LOW AFFINITY POTASSIUM TRANSPORT SYSTEM PROTEIN KUP"/>
    <property type="match status" value="1"/>
</dbReference>
<feature type="transmembrane region" description="Helical" evidence="13">
    <location>
        <begin position="242"/>
        <end position="269"/>
    </location>
</feature>
<accession>A0ABT1VTJ4</accession>
<feature type="transmembrane region" description="Helical" evidence="13">
    <location>
        <begin position="281"/>
        <end position="303"/>
    </location>
</feature>
<evidence type="ECO:0000256" key="9">
    <source>
        <dbReference type="ARBA" id="ARBA00022958"/>
    </source>
</evidence>
<dbReference type="EMBL" id="JAMZEJ010000001">
    <property type="protein sequence ID" value="MCQ8239262.1"/>
    <property type="molecule type" value="Genomic_DNA"/>
</dbReference>
<evidence type="ECO:0000256" key="11">
    <source>
        <dbReference type="ARBA" id="ARBA00023065"/>
    </source>
</evidence>
<dbReference type="PANTHER" id="PTHR30540">
    <property type="entry name" value="OSMOTIC STRESS POTASSIUM TRANSPORTER"/>
    <property type="match status" value="1"/>
</dbReference>
<feature type="transmembrane region" description="Helical" evidence="13">
    <location>
        <begin position="204"/>
        <end position="222"/>
    </location>
</feature>
<evidence type="ECO:0000256" key="6">
    <source>
        <dbReference type="ARBA" id="ARBA00022538"/>
    </source>
</evidence>
<evidence type="ECO:0000256" key="5">
    <source>
        <dbReference type="ARBA" id="ARBA00022519"/>
    </source>
</evidence>
<dbReference type="Pfam" id="PF02705">
    <property type="entry name" value="K_trans"/>
    <property type="match status" value="1"/>
</dbReference>
<comment type="similarity">
    <text evidence="2 13">Belongs to the HAK/KUP transporter (TC 2.A.72) family.</text>
</comment>
<evidence type="ECO:0000256" key="8">
    <source>
        <dbReference type="ARBA" id="ARBA00022847"/>
    </source>
</evidence>
<comment type="catalytic activity">
    <reaction evidence="13">
        <text>K(+)(in) + H(+)(in) = K(+)(out) + H(+)(out)</text>
        <dbReference type="Rhea" id="RHEA:28490"/>
        <dbReference type="ChEBI" id="CHEBI:15378"/>
        <dbReference type="ChEBI" id="CHEBI:29103"/>
    </reaction>
</comment>
<dbReference type="InterPro" id="IPR053952">
    <property type="entry name" value="K_trans_C"/>
</dbReference>
<protein>
    <recommendedName>
        <fullName evidence="13">Probable potassium transport system protein Kup</fullName>
    </recommendedName>
</protein>
<evidence type="ECO:0000256" key="4">
    <source>
        <dbReference type="ARBA" id="ARBA00022475"/>
    </source>
</evidence>
<keyword evidence="18" id="KW-1185">Reference proteome</keyword>
<keyword evidence="4 13" id="KW-1003">Cell membrane</keyword>
<reference evidence="17 18" key="1">
    <citation type="submission" date="2022-06" db="EMBL/GenBank/DDBJ databases">
        <title>Rhizosaccharibacter gen. nov. sp. nov. KSS12, endophytic bacteria isolated from sugarcane.</title>
        <authorList>
            <person name="Pitiwittayakul N."/>
        </authorList>
    </citation>
    <scope>NUCLEOTIDE SEQUENCE [LARGE SCALE GENOMIC DNA]</scope>
    <source>
        <strain evidence="17 18">KSS12</strain>
    </source>
</reference>
<comment type="caution">
    <text evidence="13">Lacks conserved residue(s) required for the propagation of feature annotation.</text>
</comment>
<dbReference type="Pfam" id="PF22776">
    <property type="entry name" value="K_trans_C"/>
    <property type="match status" value="1"/>
</dbReference>
<sequence length="658" mass="71104">MSDLSGPSGATAAGVSLATRPGLDPDAEPAPGSGHGQTRFRTVGAASLLGVLGVVYGDIGTSPLYAVKSTIQILSARDPSPWEILGIESLIFWSLILVVTVKYVTLVMRADNNGEGGILSLAALAQRVSPGKRLRRIMALVGVIGACLFFGDGTITPAISVLSAVEGLEVALPQATEFVLPIAVVVIVALFALQWRGTGSVGRIFGPVMLLWFLAIGLLGLVETVRAPYVLQALLPHHAVLFILHHGWIAFIALGAVVLSVTGAEALYADMGHFGRKPIRVAWLFCVLPCLMLNYLGQGALIIADPRAAQNPFYLLAPPALRLPLVVLATMASVIASQAMITGAFSIARQTIQLGYFPRMRVLHTNADEEGQIYVPQINRALMVGVLLLVLAFRSSDNLAAAYGIAVTGTFMCTCILATVVFRRVYGWSRFAAVGVFGGFFLIDTVFFAANALKIPQGGWVPVLLGIVLTTLMTTWKNGRGLVLARWRQDSMPLASFLARLPQSRTLRVPGIAIFLTANAEYVPACLLHNLKHNKVLHERLLFVTLQNLDQPEADPDGRMMVEELGPGIHRVTLRYGFMESPNVPRALDGLKAQGVQFDAMQASYFVNREVFVRATIPKMPLWRMSLFLVMARNAVPAIEFFRIPSDRVVELGVRVAI</sequence>
<comment type="caution">
    <text evidence="17">The sequence shown here is derived from an EMBL/GenBank/DDBJ whole genome shotgun (WGS) entry which is preliminary data.</text>
</comment>
<dbReference type="HAMAP" id="MF_01522">
    <property type="entry name" value="Kup"/>
    <property type="match status" value="1"/>
</dbReference>
<keyword evidence="7 13" id="KW-0812">Transmembrane</keyword>
<dbReference type="InterPro" id="IPR023051">
    <property type="entry name" value="Kup"/>
</dbReference>
<dbReference type="Proteomes" id="UP001524547">
    <property type="component" value="Unassembled WGS sequence"/>
</dbReference>
<comment type="subcellular location">
    <subcellularLocation>
        <location evidence="13">Cell membrane</location>
        <topology evidence="13">Multi-pass membrane protein</topology>
    </subcellularLocation>
    <subcellularLocation>
        <location evidence="1">Membrane</location>
        <topology evidence="1">Multi-pass membrane protein</topology>
    </subcellularLocation>
</comment>
<feature type="transmembrane region" description="Helical" evidence="13">
    <location>
        <begin position="84"/>
        <end position="104"/>
    </location>
</feature>
<proteinExistence type="inferred from homology"/>
<keyword evidence="8 13" id="KW-0769">Symport</keyword>
<dbReference type="InterPro" id="IPR053951">
    <property type="entry name" value="K_trans_N"/>
</dbReference>
<evidence type="ECO:0000259" key="16">
    <source>
        <dbReference type="Pfam" id="PF22776"/>
    </source>
</evidence>
<keyword evidence="11 13" id="KW-0406">Ion transport</keyword>
<evidence type="ECO:0000256" key="1">
    <source>
        <dbReference type="ARBA" id="ARBA00004141"/>
    </source>
</evidence>
<keyword evidence="5" id="KW-0997">Cell inner membrane</keyword>
<keyword evidence="9 13" id="KW-0630">Potassium</keyword>
<dbReference type="InterPro" id="IPR003855">
    <property type="entry name" value="K+_transporter"/>
</dbReference>
<evidence type="ECO:0000256" key="14">
    <source>
        <dbReference type="SAM" id="MobiDB-lite"/>
    </source>
</evidence>
<organism evidence="17 18">
    <name type="scientific">Rhizosaccharibacter radicis</name>
    <dbReference type="NCBI Taxonomy" id="2782605"/>
    <lineage>
        <taxon>Bacteria</taxon>
        <taxon>Pseudomonadati</taxon>
        <taxon>Pseudomonadota</taxon>
        <taxon>Alphaproteobacteria</taxon>
        <taxon>Acetobacterales</taxon>
        <taxon>Acetobacteraceae</taxon>
        <taxon>Rhizosaccharibacter</taxon>
    </lineage>
</organism>
<evidence type="ECO:0000256" key="13">
    <source>
        <dbReference type="HAMAP-Rule" id="MF_01522"/>
    </source>
</evidence>
<feature type="transmembrane region" description="Helical" evidence="13">
    <location>
        <begin position="323"/>
        <end position="352"/>
    </location>
</feature>
<evidence type="ECO:0000256" key="7">
    <source>
        <dbReference type="ARBA" id="ARBA00022692"/>
    </source>
</evidence>